<accession>A0AA88LAZ3</accession>
<gene>
    <name evidence="1" type="ORF">QYM36_001295</name>
</gene>
<dbReference type="EMBL" id="JAVRJZ010000003">
    <property type="protein sequence ID" value="KAK2724753.1"/>
    <property type="molecule type" value="Genomic_DNA"/>
</dbReference>
<protein>
    <submittedName>
        <fullName evidence="1">Uncharacterized protein</fullName>
    </submittedName>
</protein>
<name>A0AA88LAZ3_ARTSF</name>
<evidence type="ECO:0000313" key="2">
    <source>
        <dbReference type="Proteomes" id="UP001187531"/>
    </source>
</evidence>
<keyword evidence="2" id="KW-1185">Reference proteome</keyword>
<reference evidence="1" key="1">
    <citation type="submission" date="2023-07" db="EMBL/GenBank/DDBJ databases">
        <title>Chromosome-level genome assembly of Artemia franciscana.</title>
        <authorList>
            <person name="Jo E."/>
        </authorList>
    </citation>
    <scope>NUCLEOTIDE SEQUENCE</scope>
    <source>
        <tissue evidence="1">Whole body</tissue>
    </source>
</reference>
<dbReference type="Proteomes" id="UP001187531">
    <property type="component" value="Unassembled WGS sequence"/>
</dbReference>
<dbReference type="AlphaFoldDB" id="A0AA88LAZ3"/>
<organism evidence="1 2">
    <name type="scientific">Artemia franciscana</name>
    <name type="common">Brine shrimp</name>
    <name type="synonym">Artemia sanfranciscana</name>
    <dbReference type="NCBI Taxonomy" id="6661"/>
    <lineage>
        <taxon>Eukaryota</taxon>
        <taxon>Metazoa</taxon>
        <taxon>Ecdysozoa</taxon>
        <taxon>Arthropoda</taxon>
        <taxon>Crustacea</taxon>
        <taxon>Branchiopoda</taxon>
        <taxon>Anostraca</taxon>
        <taxon>Artemiidae</taxon>
        <taxon>Artemia</taxon>
    </lineage>
</organism>
<evidence type="ECO:0000313" key="1">
    <source>
        <dbReference type="EMBL" id="KAK2724753.1"/>
    </source>
</evidence>
<proteinExistence type="predicted"/>
<comment type="caution">
    <text evidence="1">The sequence shown here is derived from an EMBL/GenBank/DDBJ whole genome shotgun (WGS) entry which is preliminary data.</text>
</comment>
<sequence length="226" mass="25716">MRNETILKASKSETYGLREDLKVDLKESLAEISNLVKEIQSQLSSKCSRPTQDVCNIVHETISSTNPNFAAEVRKVIRSEQDREKRRLNIIACGIVPADDETGTITHIIHSSYDFDPGPIKNVRSPNASTSRSSTMSRPSPLIFSVSSWDIKKKILQISRQRKESVQFRNYFSRDDRELRKRLVEEVKRRIEAGETGLVIRDLSTVSKNDVLGPRRPSEASQDMEQ</sequence>